<keyword evidence="4 6" id="KW-0175">Coiled coil</keyword>
<evidence type="ECO:0000256" key="5">
    <source>
        <dbReference type="ARBA" id="ARBA00023175"/>
    </source>
</evidence>
<evidence type="ECO:0000313" key="7">
    <source>
        <dbReference type="EMBL" id="JAT51061.1"/>
    </source>
</evidence>
<evidence type="ECO:0000256" key="3">
    <source>
        <dbReference type="ARBA" id="ARBA00022840"/>
    </source>
</evidence>
<protein>
    <submittedName>
        <fullName evidence="7">A-kinase anchor protein 9</fullName>
    </submittedName>
</protein>
<organism evidence="7">
    <name type="scientific">Anthurium amnicola</name>
    <dbReference type="NCBI Taxonomy" id="1678845"/>
    <lineage>
        <taxon>Eukaryota</taxon>
        <taxon>Viridiplantae</taxon>
        <taxon>Streptophyta</taxon>
        <taxon>Embryophyta</taxon>
        <taxon>Tracheophyta</taxon>
        <taxon>Spermatophyta</taxon>
        <taxon>Magnoliopsida</taxon>
        <taxon>Liliopsida</taxon>
        <taxon>Araceae</taxon>
        <taxon>Pothoideae</taxon>
        <taxon>Potheae</taxon>
        <taxon>Anthurium</taxon>
    </lineage>
</organism>
<keyword evidence="7" id="KW-0808">Transferase</keyword>
<dbReference type="PANTHER" id="PTHR37739">
    <property type="entry name" value="KINESIN-LIKE PROTEIN KIN-12D"/>
    <property type="match status" value="1"/>
</dbReference>
<dbReference type="GO" id="GO:0016301">
    <property type="term" value="F:kinase activity"/>
    <property type="evidence" value="ECO:0007669"/>
    <property type="project" value="UniProtKB-KW"/>
</dbReference>
<dbReference type="InterPro" id="IPR044986">
    <property type="entry name" value="KIF15/KIN-12"/>
</dbReference>
<proteinExistence type="predicted"/>
<evidence type="ECO:0000256" key="2">
    <source>
        <dbReference type="ARBA" id="ARBA00022741"/>
    </source>
</evidence>
<dbReference type="PANTHER" id="PTHR37739:SF14">
    <property type="entry name" value="KINESIN-LIKE PROTEIN KIN-12E"/>
    <property type="match status" value="1"/>
</dbReference>
<keyword evidence="1" id="KW-0493">Microtubule</keyword>
<keyword evidence="2" id="KW-0547">Nucleotide-binding</keyword>
<accession>A0A1D1Y8U3</accession>
<dbReference type="GO" id="GO:0005874">
    <property type="term" value="C:microtubule"/>
    <property type="evidence" value="ECO:0007669"/>
    <property type="project" value="UniProtKB-KW"/>
</dbReference>
<feature type="non-terminal residue" evidence="7">
    <location>
        <position position="1"/>
    </location>
</feature>
<sequence length="482" mass="55666">EKVMGLYEQAMQERDEFKRLLLEQRNAQMEENEKLMDLYEQAMQERDEFKTLLHEQRNSQREEEMSCFEKLVGVDNGGNCLHDEGGETPNASCIDFVNLPQKKLDLARFKLDMVHDKLINVEKVMSSLGVLEKSIKDLNNLSEKIQSSHFDIQFKQEELASIKKIYGEMFERRSIMDNRLLSAKLLLDNLYPKIELWRQKEEEAGTTLNVHLKSVEQKKKELGLLLSRKEETDAACRLAGLTETQLKDSLNSLKVAYKVAEDRRKESKKVLFAIDNLEKAEIPSQRAGLYGGKAFELLKSEEELTQLTADMKQLRGKIAIVQTEGLNSRKMYEELEVKIKNIEKEMRDGTRLLEEAEIGLQKIKGETEVITEMRKEGTAEFWEALVDYQESVFLLDMKETEMRMYEDELQMEMKTVEELEMSRNNAAQRLNALPGECNYFFSPSNADDSSQCTGEKLVGELANVQGTISEAMTLLFDRNDNR</sequence>
<dbReference type="AlphaFoldDB" id="A0A1D1Y8U3"/>
<evidence type="ECO:0000256" key="6">
    <source>
        <dbReference type="SAM" id="Coils"/>
    </source>
</evidence>
<keyword evidence="5" id="KW-0505">Motor protein</keyword>
<name>A0A1D1Y8U3_9ARAE</name>
<reference evidence="7" key="1">
    <citation type="submission" date="2015-07" db="EMBL/GenBank/DDBJ databases">
        <title>Transcriptome Assembly of Anthurium amnicola.</title>
        <authorList>
            <person name="Suzuki J."/>
        </authorList>
    </citation>
    <scope>NUCLEOTIDE SEQUENCE</scope>
</reference>
<dbReference type="GO" id="GO:0005524">
    <property type="term" value="F:ATP binding"/>
    <property type="evidence" value="ECO:0007669"/>
    <property type="project" value="UniProtKB-KW"/>
</dbReference>
<gene>
    <name evidence="7" type="primary">AKAP9_5</name>
    <name evidence="7" type="ORF">g.48440</name>
</gene>
<keyword evidence="3" id="KW-0067">ATP-binding</keyword>
<evidence type="ECO:0000256" key="4">
    <source>
        <dbReference type="ARBA" id="ARBA00023054"/>
    </source>
</evidence>
<evidence type="ECO:0000256" key="1">
    <source>
        <dbReference type="ARBA" id="ARBA00022701"/>
    </source>
</evidence>
<feature type="coiled-coil region" evidence="6">
    <location>
        <begin position="297"/>
        <end position="359"/>
    </location>
</feature>
<feature type="coiled-coil region" evidence="6">
    <location>
        <begin position="7"/>
        <end position="59"/>
    </location>
</feature>
<keyword evidence="7" id="KW-0418">Kinase</keyword>
<dbReference type="EMBL" id="GDJX01016875">
    <property type="protein sequence ID" value="JAT51061.1"/>
    <property type="molecule type" value="Transcribed_RNA"/>
</dbReference>